<comment type="caution">
    <text evidence="1">The sequence shown here is derived from an EMBL/GenBank/DDBJ whole genome shotgun (WGS) entry which is preliminary data.</text>
</comment>
<keyword evidence="2" id="KW-1185">Reference proteome</keyword>
<sequence>MTGALPRLTGLRSRLRGRGPVELARLAVKNIVHLVRSLTPAARAARARDRAFDRRWGTDTGGEVSVHDLGLDAKALPGAKRYAALDEAMLREPIAALALDPAMFEFIDYGAGKGRAVMVAMDMGFRRATGVELSERLVGIAERNLRLFARRNPAAAPGRVLRGDAVAFRPEGRAILAFFYNPFDAAVMLRVRGRLEEALGEGTERIVVVYANPEHVDVFADAPGWTRGPESGGWTSFSAESAAFRR</sequence>
<proteinExistence type="predicted"/>
<dbReference type="AlphaFoldDB" id="A0A2A2SCT4"/>
<dbReference type="InterPro" id="IPR029063">
    <property type="entry name" value="SAM-dependent_MTases_sf"/>
</dbReference>
<dbReference type="EMBL" id="NSLI01000004">
    <property type="protein sequence ID" value="PAX07066.1"/>
    <property type="molecule type" value="Genomic_DNA"/>
</dbReference>
<gene>
    <name evidence="1" type="ORF">CKY28_13530</name>
</gene>
<dbReference type="SUPFAM" id="SSF53335">
    <property type="entry name" value="S-adenosyl-L-methionine-dependent methyltransferases"/>
    <property type="match status" value="1"/>
</dbReference>
<organism evidence="1 2">
    <name type="scientific">Sphingomonas lenta</name>
    <dbReference type="NCBI Taxonomy" id="1141887"/>
    <lineage>
        <taxon>Bacteria</taxon>
        <taxon>Pseudomonadati</taxon>
        <taxon>Pseudomonadota</taxon>
        <taxon>Alphaproteobacteria</taxon>
        <taxon>Sphingomonadales</taxon>
        <taxon>Sphingomonadaceae</taxon>
        <taxon>Sphingomonas</taxon>
    </lineage>
</organism>
<evidence type="ECO:0000313" key="1">
    <source>
        <dbReference type="EMBL" id="PAX07066.1"/>
    </source>
</evidence>
<dbReference type="OrthoDB" id="9780095at2"/>
<name>A0A2A2SCT4_9SPHN</name>
<reference evidence="2" key="1">
    <citation type="submission" date="2017-09" db="EMBL/GenBank/DDBJ databases">
        <authorList>
            <person name="Feng G."/>
            <person name="Zhu H."/>
        </authorList>
    </citation>
    <scope>NUCLEOTIDE SEQUENCE [LARGE SCALE GENOMIC DNA]</scope>
    <source>
        <strain evidence="2">1PNM-20</strain>
    </source>
</reference>
<dbReference type="RefSeq" id="WP_095998890.1">
    <property type="nucleotide sequence ID" value="NZ_NSLI01000004.1"/>
</dbReference>
<protein>
    <recommendedName>
        <fullName evidence="3">Class I SAM-dependent methyltransferase</fullName>
    </recommendedName>
</protein>
<accession>A0A2A2SCT4</accession>
<dbReference type="Gene3D" id="3.40.50.150">
    <property type="entry name" value="Vaccinia Virus protein VP39"/>
    <property type="match status" value="1"/>
</dbReference>
<evidence type="ECO:0008006" key="3">
    <source>
        <dbReference type="Google" id="ProtNLM"/>
    </source>
</evidence>
<evidence type="ECO:0000313" key="2">
    <source>
        <dbReference type="Proteomes" id="UP000218151"/>
    </source>
</evidence>
<dbReference type="Proteomes" id="UP000218151">
    <property type="component" value="Unassembled WGS sequence"/>
</dbReference>